<feature type="domain" description="U1-type" evidence="3">
    <location>
        <begin position="247"/>
        <end position="281"/>
    </location>
</feature>
<comment type="caution">
    <text evidence="4">The sequence shown here is derived from an EMBL/GenBank/DDBJ whole genome shotgun (WGS) entry which is preliminary data.</text>
</comment>
<dbReference type="InterPro" id="IPR013087">
    <property type="entry name" value="Znf_C2H2_type"/>
</dbReference>
<sequence>MDFNPYSPGALGSSVSSFSDGYLSSRALHSAAYGSGGMRRLPPPRSAREEMEREMLKRQIRDEILAREEQRRLLEEEVRREMEMERVLERRRFQMESWSSLDGSGHLLMQGQRAMQCFEPFAGDRHGVLVRRGLVQEAPEVVFSERAPNHLLQKRAVPVGKPTVPRGSEMTSGSNEIKPPDCKISGPKALGEQKQLVCAVHKVTSTNEEGRKEHPRGKKHKAKEALLRPKKKTVCEPKKELAEDRKQQRIWCNLCNVNCNSQVMMESHLSGKRHKKLLESNKGDSKVQIVKEEPIINLAVGDEDCLVQALVST</sequence>
<gene>
    <name evidence="4" type="ORF">HPP92_017969</name>
</gene>
<dbReference type="Pfam" id="PF12874">
    <property type="entry name" value="zf-met"/>
    <property type="match status" value="1"/>
</dbReference>
<organism evidence="4 5">
    <name type="scientific">Vanilla planifolia</name>
    <name type="common">Vanilla</name>
    <dbReference type="NCBI Taxonomy" id="51239"/>
    <lineage>
        <taxon>Eukaryota</taxon>
        <taxon>Viridiplantae</taxon>
        <taxon>Streptophyta</taxon>
        <taxon>Embryophyta</taxon>
        <taxon>Tracheophyta</taxon>
        <taxon>Spermatophyta</taxon>
        <taxon>Magnoliopsida</taxon>
        <taxon>Liliopsida</taxon>
        <taxon>Asparagales</taxon>
        <taxon>Orchidaceae</taxon>
        <taxon>Vanilloideae</taxon>
        <taxon>Vanilleae</taxon>
        <taxon>Vanilla</taxon>
    </lineage>
</organism>
<proteinExistence type="predicted"/>
<dbReference type="SMART" id="SM00451">
    <property type="entry name" value="ZnF_U1"/>
    <property type="match status" value="2"/>
</dbReference>
<dbReference type="OrthoDB" id="768076at2759"/>
<dbReference type="Gene3D" id="3.30.160.60">
    <property type="entry name" value="Classic Zinc Finger"/>
    <property type="match status" value="1"/>
</dbReference>
<dbReference type="EMBL" id="JADCNM010000009">
    <property type="protein sequence ID" value="KAG0468641.1"/>
    <property type="molecule type" value="Genomic_DNA"/>
</dbReference>
<dbReference type="AlphaFoldDB" id="A0A835UR29"/>
<dbReference type="GO" id="GO:0008270">
    <property type="term" value="F:zinc ion binding"/>
    <property type="evidence" value="ECO:0007669"/>
    <property type="project" value="InterPro"/>
</dbReference>
<feature type="coiled-coil region" evidence="1">
    <location>
        <begin position="57"/>
        <end position="91"/>
    </location>
</feature>
<feature type="region of interest" description="Disordered" evidence="2">
    <location>
        <begin position="33"/>
        <end position="52"/>
    </location>
</feature>
<evidence type="ECO:0000259" key="3">
    <source>
        <dbReference type="SMART" id="SM00451"/>
    </source>
</evidence>
<feature type="domain" description="U1-type" evidence="3">
    <location>
        <begin position="193"/>
        <end position="227"/>
    </location>
</feature>
<keyword evidence="1" id="KW-0175">Coiled coil</keyword>
<dbReference type="PANTHER" id="PTHR47487:SF8">
    <property type="entry name" value="OS08G0270900 PROTEIN"/>
    <property type="match status" value="1"/>
</dbReference>
<feature type="compositionally biased region" description="Basic residues" evidence="2">
    <location>
        <begin position="213"/>
        <end position="222"/>
    </location>
</feature>
<reference evidence="4 5" key="1">
    <citation type="journal article" date="2020" name="Nat. Food">
        <title>A phased Vanilla planifolia genome enables genetic improvement of flavour and production.</title>
        <authorList>
            <person name="Hasing T."/>
            <person name="Tang H."/>
            <person name="Brym M."/>
            <person name="Khazi F."/>
            <person name="Huang T."/>
            <person name="Chambers A.H."/>
        </authorList>
    </citation>
    <scope>NUCLEOTIDE SEQUENCE [LARGE SCALE GENOMIC DNA]</scope>
    <source>
        <tissue evidence="4">Leaf</tissue>
    </source>
</reference>
<dbReference type="GO" id="GO:0003676">
    <property type="term" value="F:nucleic acid binding"/>
    <property type="evidence" value="ECO:0007669"/>
    <property type="project" value="InterPro"/>
</dbReference>
<protein>
    <recommendedName>
        <fullName evidence="3">U1-type domain-containing protein</fullName>
    </recommendedName>
</protein>
<accession>A0A835UR29</accession>
<evidence type="ECO:0000256" key="2">
    <source>
        <dbReference type="SAM" id="MobiDB-lite"/>
    </source>
</evidence>
<dbReference type="InterPro" id="IPR003604">
    <property type="entry name" value="Matrin/U1-like-C_Znf_C2H2"/>
</dbReference>
<dbReference type="SUPFAM" id="SSF57667">
    <property type="entry name" value="beta-beta-alpha zinc fingers"/>
    <property type="match status" value="1"/>
</dbReference>
<feature type="region of interest" description="Disordered" evidence="2">
    <location>
        <begin position="205"/>
        <end position="225"/>
    </location>
</feature>
<dbReference type="InterPro" id="IPR036236">
    <property type="entry name" value="Znf_C2H2_sf"/>
</dbReference>
<dbReference type="PANTHER" id="PTHR47487">
    <property type="entry name" value="OS06G0651300 PROTEIN-RELATED"/>
    <property type="match status" value="1"/>
</dbReference>
<name>A0A835UR29_VANPL</name>
<feature type="region of interest" description="Disordered" evidence="2">
    <location>
        <begin position="159"/>
        <end position="181"/>
    </location>
</feature>
<evidence type="ECO:0000256" key="1">
    <source>
        <dbReference type="SAM" id="Coils"/>
    </source>
</evidence>
<evidence type="ECO:0000313" key="5">
    <source>
        <dbReference type="Proteomes" id="UP000639772"/>
    </source>
</evidence>
<dbReference type="Proteomes" id="UP000639772">
    <property type="component" value="Chromosome 9"/>
</dbReference>
<evidence type="ECO:0000313" key="4">
    <source>
        <dbReference type="EMBL" id="KAG0468641.1"/>
    </source>
</evidence>